<reference evidence="3" key="3">
    <citation type="submission" date="2025-04" db="UniProtKB">
        <authorList>
            <consortium name="RefSeq"/>
        </authorList>
    </citation>
    <scope>IDENTIFICATION</scope>
    <source>
        <strain evidence="3">CBS 304.34</strain>
    </source>
</reference>
<protein>
    <submittedName>
        <fullName evidence="1 3">Uncharacterized protein</fullName>
    </submittedName>
</protein>
<organism evidence="1">
    <name type="scientific">Mytilinidion resinicola</name>
    <dbReference type="NCBI Taxonomy" id="574789"/>
    <lineage>
        <taxon>Eukaryota</taxon>
        <taxon>Fungi</taxon>
        <taxon>Dikarya</taxon>
        <taxon>Ascomycota</taxon>
        <taxon>Pezizomycotina</taxon>
        <taxon>Dothideomycetes</taxon>
        <taxon>Pleosporomycetidae</taxon>
        <taxon>Mytilinidiales</taxon>
        <taxon>Mytilinidiaceae</taxon>
        <taxon>Mytilinidion</taxon>
    </lineage>
</organism>
<evidence type="ECO:0000313" key="2">
    <source>
        <dbReference type="Proteomes" id="UP000504636"/>
    </source>
</evidence>
<dbReference type="RefSeq" id="XP_033580178.1">
    <property type="nucleotide sequence ID" value="XM_033713692.1"/>
</dbReference>
<gene>
    <name evidence="1 3" type="ORF">BDZ99DRAFT_251655</name>
</gene>
<dbReference type="GeneID" id="54454585"/>
<name>A0A6A6YYY7_9PEZI</name>
<dbReference type="AlphaFoldDB" id="A0A6A6YYY7"/>
<proteinExistence type="predicted"/>
<sequence length="121" mass="13800">MLAIDLSLVPAALGVSSQSLWLSMPIRRVNSAVYGVTFPDRLSQDSDAGRDGWSSCMDRYCWTRCWHLSSCDARLSSRMSRYRHESIYATGDHQTAVQPQERERKVVVLSMPSFSRRRASR</sequence>
<dbReference type="Proteomes" id="UP000504636">
    <property type="component" value="Unplaced"/>
</dbReference>
<evidence type="ECO:0000313" key="1">
    <source>
        <dbReference type="EMBL" id="KAF2813214.1"/>
    </source>
</evidence>
<accession>A0A6A6YYY7</accession>
<keyword evidence="2" id="KW-1185">Reference proteome</keyword>
<dbReference type="EMBL" id="MU003696">
    <property type="protein sequence ID" value="KAF2813214.1"/>
    <property type="molecule type" value="Genomic_DNA"/>
</dbReference>
<reference evidence="1 3" key="1">
    <citation type="journal article" date="2020" name="Stud. Mycol.">
        <title>101 Dothideomycetes genomes: a test case for predicting lifestyles and emergence of pathogens.</title>
        <authorList>
            <person name="Haridas S."/>
            <person name="Albert R."/>
            <person name="Binder M."/>
            <person name="Bloem J."/>
            <person name="Labutti K."/>
            <person name="Salamov A."/>
            <person name="Andreopoulos B."/>
            <person name="Baker S."/>
            <person name="Barry K."/>
            <person name="Bills G."/>
            <person name="Bluhm B."/>
            <person name="Cannon C."/>
            <person name="Castanera R."/>
            <person name="Culley D."/>
            <person name="Daum C."/>
            <person name="Ezra D."/>
            <person name="Gonzalez J."/>
            <person name="Henrissat B."/>
            <person name="Kuo A."/>
            <person name="Liang C."/>
            <person name="Lipzen A."/>
            <person name="Lutzoni F."/>
            <person name="Magnuson J."/>
            <person name="Mondo S."/>
            <person name="Nolan M."/>
            <person name="Ohm R."/>
            <person name="Pangilinan J."/>
            <person name="Park H.-J."/>
            <person name="Ramirez L."/>
            <person name="Alfaro M."/>
            <person name="Sun H."/>
            <person name="Tritt A."/>
            <person name="Yoshinaga Y."/>
            <person name="Zwiers L.-H."/>
            <person name="Turgeon B."/>
            <person name="Goodwin S."/>
            <person name="Spatafora J."/>
            <person name="Crous P."/>
            <person name="Grigoriev I."/>
        </authorList>
    </citation>
    <scope>NUCLEOTIDE SEQUENCE</scope>
    <source>
        <strain evidence="1 3">CBS 304.34</strain>
    </source>
</reference>
<reference evidence="3" key="2">
    <citation type="submission" date="2020-04" db="EMBL/GenBank/DDBJ databases">
        <authorList>
            <consortium name="NCBI Genome Project"/>
        </authorList>
    </citation>
    <scope>NUCLEOTIDE SEQUENCE</scope>
    <source>
        <strain evidence="3">CBS 304.34</strain>
    </source>
</reference>
<evidence type="ECO:0000313" key="3">
    <source>
        <dbReference type="RefSeq" id="XP_033580178.1"/>
    </source>
</evidence>